<dbReference type="EMBL" id="BQNB010009199">
    <property type="protein sequence ID" value="GJS60106.1"/>
    <property type="molecule type" value="Genomic_DNA"/>
</dbReference>
<comment type="caution">
    <text evidence="2">The sequence shown here is derived from an EMBL/GenBank/DDBJ whole genome shotgun (WGS) entry which is preliminary data.</text>
</comment>
<evidence type="ECO:0000313" key="3">
    <source>
        <dbReference type="Proteomes" id="UP001151760"/>
    </source>
</evidence>
<evidence type="ECO:0000256" key="1">
    <source>
        <dbReference type="SAM" id="MobiDB-lite"/>
    </source>
</evidence>
<feature type="region of interest" description="Disordered" evidence="1">
    <location>
        <begin position="1"/>
        <end position="44"/>
    </location>
</feature>
<protein>
    <submittedName>
        <fullName evidence="2">Uncharacterized protein</fullName>
    </submittedName>
</protein>
<feature type="compositionally biased region" description="Polar residues" evidence="1">
    <location>
        <begin position="251"/>
        <end position="263"/>
    </location>
</feature>
<dbReference type="Proteomes" id="UP001151760">
    <property type="component" value="Unassembled WGS sequence"/>
</dbReference>
<sequence>MQTTKGKVDTYKALDASLVDIESSRAESKEPNTSNGLGNDAHADDADIRPIYHEKPMAEVQTNTEINVFATGQQNTKQPELNNEGVVDQNAEQCHDTCPLPAKLTNNQKTKLSYQSLESENIWKPVLQPHRTQSVVRQPTAFKSERPRISKPPFASQVDVNNDLSKPVTIHYLPKERESAVVKPHHVIAFSKSRNSSNMPRFSSNDMVHNHYLEEAKKKTQESGRNSKPSVMPSARSQSTANDCKPKHRINNQNSRNWPASKSSCITTKTMPIAEHSRNSSNFSDTKHFVCSTCRKCVFNANHDHYVTKFLNKVNSRAKVPSNKTTKRYKPVEQISVAKKPERQISKGHRFSIKKTFVVHKKTMTPRSCLKWKPTGKLFKTIGLRWVHIGKIFTSSTTKVGSEPPNGSNEDITNPYKCELLMSVHGFKEFKSDKQAMTFDHNSSELRIHDHSNKLSSSKLVPKVVPPADKTATS</sequence>
<feature type="region of interest" description="Disordered" evidence="1">
    <location>
        <begin position="450"/>
        <end position="474"/>
    </location>
</feature>
<reference evidence="2" key="2">
    <citation type="submission" date="2022-01" db="EMBL/GenBank/DDBJ databases">
        <authorList>
            <person name="Yamashiro T."/>
            <person name="Shiraishi A."/>
            <person name="Satake H."/>
            <person name="Nakayama K."/>
        </authorList>
    </citation>
    <scope>NUCLEOTIDE SEQUENCE</scope>
</reference>
<proteinExistence type="predicted"/>
<organism evidence="2 3">
    <name type="scientific">Tanacetum coccineum</name>
    <dbReference type="NCBI Taxonomy" id="301880"/>
    <lineage>
        <taxon>Eukaryota</taxon>
        <taxon>Viridiplantae</taxon>
        <taxon>Streptophyta</taxon>
        <taxon>Embryophyta</taxon>
        <taxon>Tracheophyta</taxon>
        <taxon>Spermatophyta</taxon>
        <taxon>Magnoliopsida</taxon>
        <taxon>eudicotyledons</taxon>
        <taxon>Gunneridae</taxon>
        <taxon>Pentapetalae</taxon>
        <taxon>asterids</taxon>
        <taxon>campanulids</taxon>
        <taxon>Asterales</taxon>
        <taxon>Asteraceae</taxon>
        <taxon>Asteroideae</taxon>
        <taxon>Anthemideae</taxon>
        <taxon>Anthemidinae</taxon>
        <taxon>Tanacetum</taxon>
    </lineage>
</organism>
<gene>
    <name evidence="2" type="ORF">Tco_0654890</name>
</gene>
<accession>A0ABQ4X5K8</accession>
<feature type="region of interest" description="Disordered" evidence="1">
    <location>
        <begin position="216"/>
        <end position="263"/>
    </location>
</feature>
<evidence type="ECO:0000313" key="2">
    <source>
        <dbReference type="EMBL" id="GJS60106.1"/>
    </source>
</evidence>
<feature type="region of interest" description="Disordered" evidence="1">
    <location>
        <begin position="134"/>
        <end position="160"/>
    </location>
</feature>
<reference evidence="2" key="1">
    <citation type="journal article" date="2022" name="Int. J. Mol. Sci.">
        <title>Draft Genome of Tanacetum Coccineum: Genomic Comparison of Closely Related Tanacetum-Family Plants.</title>
        <authorList>
            <person name="Yamashiro T."/>
            <person name="Shiraishi A."/>
            <person name="Nakayama K."/>
            <person name="Satake H."/>
        </authorList>
    </citation>
    <scope>NUCLEOTIDE SEQUENCE</scope>
</reference>
<feature type="compositionally biased region" description="Polar residues" evidence="1">
    <location>
        <begin position="223"/>
        <end position="242"/>
    </location>
</feature>
<feature type="compositionally biased region" description="Basic and acidic residues" evidence="1">
    <location>
        <begin position="1"/>
        <end position="12"/>
    </location>
</feature>
<keyword evidence="3" id="KW-1185">Reference proteome</keyword>
<name>A0ABQ4X5K8_9ASTR</name>